<dbReference type="KEGG" id="asoc:CB4_03231"/>
<accession>A0A0U5BED2</accession>
<protein>
    <submittedName>
        <fullName evidence="1">Uncharacterized protein</fullName>
    </submittedName>
</protein>
<sequence>MRMGRLFLFVVKPEVCGGEWEKGGAVRLGTLAEKLYRPLLEPSELARKEKPTMHARRRIAGKGPFAILPSLSNRVQALSCSSLLPLPNNVLVYKNKKPFY</sequence>
<proteinExistence type="predicted"/>
<evidence type="ECO:0000313" key="1">
    <source>
        <dbReference type="EMBL" id="BAU29053.1"/>
    </source>
</evidence>
<keyword evidence="2" id="KW-1185">Reference proteome</keyword>
<gene>
    <name evidence="1" type="ORF">CB4_03231</name>
</gene>
<evidence type="ECO:0000313" key="2">
    <source>
        <dbReference type="Proteomes" id="UP000217696"/>
    </source>
</evidence>
<dbReference type="AlphaFoldDB" id="A0A0U5BED2"/>
<dbReference type="EMBL" id="AP017312">
    <property type="protein sequence ID" value="BAU29053.1"/>
    <property type="molecule type" value="Genomic_DNA"/>
</dbReference>
<reference evidence="1 2" key="1">
    <citation type="submission" date="2015-12" db="EMBL/GenBank/DDBJ databases">
        <title>Genome sequence of Aneurinibacillus soli.</title>
        <authorList>
            <person name="Lee J.S."/>
            <person name="Lee K.C."/>
            <person name="Kim K.K."/>
            <person name="Lee B.W."/>
        </authorList>
    </citation>
    <scope>NUCLEOTIDE SEQUENCE [LARGE SCALE GENOMIC DNA]</scope>
    <source>
        <strain evidence="1 2">CB4</strain>
    </source>
</reference>
<name>A0A0U5BED2_9BACL</name>
<organism evidence="1 2">
    <name type="scientific">Aneurinibacillus soli</name>
    <dbReference type="NCBI Taxonomy" id="1500254"/>
    <lineage>
        <taxon>Bacteria</taxon>
        <taxon>Bacillati</taxon>
        <taxon>Bacillota</taxon>
        <taxon>Bacilli</taxon>
        <taxon>Bacillales</taxon>
        <taxon>Paenibacillaceae</taxon>
        <taxon>Aneurinibacillus group</taxon>
        <taxon>Aneurinibacillus</taxon>
    </lineage>
</organism>
<dbReference type="Proteomes" id="UP000217696">
    <property type="component" value="Chromosome"/>
</dbReference>